<keyword evidence="4 7" id="KW-0443">Lipid metabolism</keyword>
<dbReference type="PROSITE" id="PS00188">
    <property type="entry name" value="BIOTIN"/>
    <property type="match status" value="1"/>
</dbReference>
<name>A0A1S4AWJ7_TOBAC</name>
<dbReference type="PROSITE" id="PS50968">
    <property type="entry name" value="BIOTINYL_LIPOYL"/>
    <property type="match status" value="1"/>
</dbReference>
<dbReference type="InterPro" id="IPR001249">
    <property type="entry name" value="AcCoA_biotinCC"/>
</dbReference>
<evidence type="ECO:0000256" key="2">
    <source>
        <dbReference type="ARBA" id="ARBA00022516"/>
    </source>
</evidence>
<dbReference type="OrthoDB" id="196847at2759"/>
<protein>
    <recommendedName>
        <fullName evidence="7">Biotin carboxyl carrier protein of acetyl-CoA carboxylase</fullName>
    </recommendedName>
</protein>
<dbReference type="UniPathway" id="UPA00094"/>
<dbReference type="SMR" id="A0A1S4AWJ7"/>
<evidence type="ECO:0000256" key="6">
    <source>
        <dbReference type="ARBA" id="ARBA00023267"/>
    </source>
</evidence>
<comment type="pathway">
    <text evidence="1 7">Lipid metabolism; fatty acid biosynthesis.</text>
</comment>
<proteinExistence type="predicted"/>
<dbReference type="KEGG" id="nta:107802076"/>
<dbReference type="GO" id="GO:0009507">
    <property type="term" value="C:chloroplast"/>
    <property type="evidence" value="ECO:0007669"/>
    <property type="project" value="UniProtKB-SubCell"/>
</dbReference>
<keyword evidence="6 7" id="KW-0092">Biotin</keyword>
<dbReference type="RefSeq" id="XP_016481002.1">
    <property type="nucleotide sequence ID" value="XM_016625516.2"/>
</dbReference>
<dbReference type="PaxDb" id="4097-A0A1S4AWJ7"/>
<dbReference type="CDD" id="cd06850">
    <property type="entry name" value="biotinyl_domain"/>
    <property type="match status" value="1"/>
</dbReference>
<comment type="subcellular location">
    <subcellularLocation>
        <location evidence="7">Plastid</location>
        <location evidence="7">Chloroplast</location>
    </subcellularLocation>
</comment>
<dbReference type="GO" id="GO:0006633">
    <property type="term" value="P:fatty acid biosynthetic process"/>
    <property type="evidence" value="ECO:0000318"/>
    <property type="project" value="GO_Central"/>
</dbReference>
<accession>A0A1S4AWJ7</accession>
<reference evidence="10" key="1">
    <citation type="journal article" date="2014" name="Nat. Commun.">
        <title>The tobacco genome sequence and its comparison with those of tomato and potato.</title>
        <authorList>
            <person name="Sierro N."/>
            <person name="Battey J.N."/>
            <person name="Ouadi S."/>
            <person name="Bakaher N."/>
            <person name="Bovet L."/>
            <person name="Willig A."/>
            <person name="Goepfert S."/>
            <person name="Peitsch M.C."/>
            <person name="Ivanov N.V."/>
        </authorList>
    </citation>
    <scope>NUCLEOTIDE SEQUENCE [LARGE SCALE GENOMIC DNA]</scope>
</reference>
<evidence type="ECO:0000259" key="9">
    <source>
        <dbReference type="PROSITE" id="PS50968"/>
    </source>
</evidence>
<dbReference type="InterPro" id="IPR000089">
    <property type="entry name" value="Biotin_lipoyl"/>
</dbReference>
<gene>
    <name evidence="11" type="primary">LOC107802076</name>
</gene>
<evidence type="ECO:0000256" key="8">
    <source>
        <dbReference type="SAM" id="MobiDB-lite"/>
    </source>
</evidence>
<evidence type="ECO:0000256" key="1">
    <source>
        <dbReference type="ARBA" id="ARBA00005194"/>
    </source>
</evidence>
<feature type="compositionally biased region" description="Low complexity" evidence="8">
    <location>
        <begin position="169"/>
        <end position="191"/>
    </location>
</feature>
<keyword evidence="10" id="KW-1185">Reference proteome</keyword>
<feature type="region of interest" description="Disordered" evidence="8">
    <location>
        <begin position="157"/>
        <end position="191"/>
    </location>
</feature>
<evidence type="ECO:0000256" key="5">
    <source>
        <dbReference type="ARBA" id="ARBA00023160"/>
    </source>
</evidence>
<keyword evidence="5 7" id="KW-0275">Fatty acid biosynthesis</keyword>
<dbReference type="AlphaFoldDB" id="A0A1S4AWJ7"/>
<dbReference type="Pfam" id="PF00364">
    <property type="entry name" value="Biotin_lipoyl"/>
    <property type="match status" value="1"/>
</dbReference>
<dbReference type="PANTHER" id="PTHR43416">
    <property type="entry name" value="DIHYDROLIPOYLLYSINE-RESIDUE SUCCINYLTRANSFERASE COMPONENT OF 2-OXOGLUTARATE DEHYDROGENASE COMPLEX, MITOCHONDRIAL-RELATED"/>
    <property type="match status" value="1"/>
</dbReference>
<keyword evidence="7" id="KW-0150">Chloroplast</keyword>
<keyword evidence="2 7" id="KW-0444">Lipid biosynthesis</keyword>
<dbReference type="InterPro" id="IPR001882">
    <property type="entry name" value="Biotin_BS"/>
</dbReference>
<evidence type="ECO:0000256" key="4">
    <source>
        <dbReference type="ARBA" id="ARBA00023098"/>
    </source>
</evidence>
<dbReference type="InterPro" id="IPR050537">
    <property type="entry name" value="2-oxoacid_dehydrogenase"/>
</dbReference>
<dbReference type="PANTHER" id="PTHR43416:SF4">
    <property type="entry name" value="BIOTIN CARBOXYL CARRIER PROTEIN OF ACETYL-COA CARBOXYLASE 2, CHLOROPLASTIC"/>
    <property type="match status" value="1"/>
</dbReference>
<dbReference type="GO" id="GO:0009317">
    <property type="term" value="C:acetyl-CoA carboxylase complex"/>
    <property type="evidence" value="ECO:0007669"/>
    <property type="project" value="InterPro"/>
</dbReference>
<dbReference type="SUPFAM" id="SSF51230">
    <property type="entry name" value="Single hybrid motif"/>
    <property type="match status" value="1"/>
</dbReference>
<evidence type="ECO:0000256" key="3">
    <source>
        <dbReference type="ARBA" id="ARBA00022832"/>
    </source>
</evidence>
<dbReference type="STRING" id="4097.A0A1S4AWJ7"/>
<dbReference type="RefSeq" id="XP_016481002.1">
    <property type="nucleotide sequence ID" value="XM_016625516.1"/>
</dbReference>
<keyword evidence="3 7" id="KW-0276">Fatty acid metabolism</keyword>
<evidence type="ECO:0000313" key="11">
    <source>
        <dbReference type="RefSeq" id="XP_016481002.1"/>
    </source>
</evidence>
<dbReference type="NCBIfam" id="TIGR00531">
    <property type="entry name" value="BCCP"/>
    <property type="match status" value="1"/>
</dbReference>
<evidence type="ECO:0000256" key="7">
    <source>
        <dbReference type="RuleBase" id="RU364072"/>
    </source>
</evidence>
<sequence length="267" mass="28594">MASFTVQCPKISAILNASLQSNTTHNQPQASVSFRSDLRSTSTLFPRLQGSTRLQSEAFKVCAQLNEVVILEKSTNSKLVSEKNEEEVPKPEHTTADASSIQEFMSQAAHLVKLVDSRDIVELQLKQNDCEIVIRKKEAMHQPHIVAAPVVMAPPSFSQAPQLPPASAPAPAAAAPASSAPALSKPKSSHPPLKCPMAGTFYRSPAPGAPPFVKVGDKVQKGQVICIIEAMKLMNEIEADQSGTVVEVVAEDGKPVSVDTPLFIIEL</sequence>
<dbReference type="Gene3D" id="2.40.50.100">
    <property type="match status" value="1"/>
</dbReference>
<dbReference type="PRINTS" id="PR01071">
    <property type="entry name" value="ACOABIOTINCC"/>
</dbReference>
<comment type="function">
    <text evidence="7">This protein is a component of the acetyl coenzyme A carboxylase complex; first, biotin carboxylase catalyzes the carboxylation of the carrier protein and then the transcarboxylase transfers the carboxyl group to form malonyl-CoA.</text>
</comment>
<dbReference type="OMA" id="KQMDCEL"/>
<organism evidence="10 11">
    <name type="scientific">Nicotiana tabacum</name>
    <name type="common">Common tobacco</name>
    <dbReference type="NCBI Taxonomy" id="4097"/>
    <lineage>
        <taxon>Eukaryota</taxon>
        <taxon>Viridiplantae</taxon>
        <taxon>Streptophyta</taxon>
        <taxon>Embryophyta</taxon>
        <taxon>Tracheophyta</taxon>
        <taxon>Spermatophyta</taxon>
        <taxon>Magnoliopsida</taxon>
        <taxon>eudicotyledons</taxon>
        <taxon>Gunneridae</taxon>
        <taxon>Pentapetalae</taxon>
        <taxon>asterids</taxon>
        <taxon>lamiids</taxon>
        <taxon>Solanales</taxon>
        <taxon>Solanaceae</taxon>
        <taxon>Nicotianoideae</taxon>
        <taxon>Nicotianeae</taxon>
        <taxon>Nicotiana</taxon>
    </lineage>
</organism>
<dbReference type="Proteomes" id="UP000790787">
    <property type="component" value="Chromosome 15"/>
</dbReference>
<dbReference type="InterPro" id="IPR011053">
    <property type="entry name" value="Single_hybrid_motif"/>
</dbReference>
<reference evidence="11" key="2">
    <citation type="submission" date="2025-08" db="UniProtKB">
        <authorList>
            <consortium name="RefSeq"/>
        </authorList>
    </citation>
    <scope>IDENTIFICATION</scope>
    <source>
        <tissue evidence="11">Leaf</tissue>
    </source>
</reference>
<dbReference type="FunFam" id="2.40.50.100:FF:000003">
    <property type="entry name" value="Acetyl-CoA carboxylase biotin carboxyl carrier protein"/>
    <property type="match status" value="1"/>
</dbReference>
<keyword evidence="7" id="KW-0934">Plastid</keyword>
<feature type="domain" description="Lipoyl-binding" evidence="9">
    <location>
        <begin position="190"/>
        <end position="266"/>
    </location>
</feature>
<evidence type="ECO:0000313" key="10">
    <source>
        <dbReference type="Proteomes" id="UP000790787"/>
    </source>
</evidence>
<dbReference type="GeneID" id="107802076"/>
<dbReference type="GO" id="GO:0003989">
    <property type="term" value="F:acetyl-CoA carboxylase activity"/>
    <property type="evidence" value="ECO:0000318"/>
    <property type="project" value="GO_Central"/>
</dbReference>